<proteinExistence type="predicted"/>
<evidence type="ECO:0000313" key="4">
    <source>
        <dbReference type="Proteomes" id="UP001146120"/>
    </source>
</evidence>
<dbReference type="InterPro" id="IPR039902">
    <property type="entry name" value="CCDC148/CCDC112"/>
</dbReference>
<evidence type="ECO:0000256" key="1">
    <source>
        <dbReference type="ARBA" id="ARBA00023054"/>
    </source>
</evidence>
<name>A0AAV2ZLS4_9STRA</name>
<sequence length="645" mass="73885">MLFRATAGLTLDQQRTVATQLHHQGNDILMVWRHGGTARCNGVLTVWCVLLQYDWLHEHCHLKKLEETYSKELEALLLRMYNDASTKRVSDTLDDNHTLQGKCLSTSVVSASASPEYAAELHELLELAQNHRVGLLQQISSERDQRLAMKQLLQSVCQEHRKGVVASNNQREIHVRTMASMQELLYDAVIGHQMVEATLDDEIDACEKDYQTLYQHVMAALRGGSKSDDKSTDVDQKVVVLLSVVGALDCPDEMLRFEIETEFRGLFDEHKTDVARLEAEFHALAAADDAAGTLEAARSKTGGWPVADEDRFLKVLKGFERRKGSLVKPELLYDQCLAVLPHVTSKAIKCHVNFHQRLRFFQEKCRDRNKELERKLQELEGSATERVRNAIQQDAERKQRQSELEALQAANAERHVRVAEWKDAKQAQKRIAQQQREIDDMEKAQRLAEDEIRRKRKHFEQKALVEEYKRDKLLDKLAQEEHERDLHVAAEVELAARSIVNAERVEFRQAEYDRKVDMEREAQRLQAKREEQRLARLDALKQETPYAETIAQIQADPERTRKETVAFKANVEAAQEALPVHEAGLFPSHGYDTDTLFKNARFRLGLALRDAGLHTTDYARQALATVKVSNMGAYRHQVGPTTQLW</sequence>
<keyword evidence="4" id="KW-1185">Reference proteome</keyword>
<evidence type="ECO:0000313" key="3">
    <source>
        <dbReference type="EMBL" id="DBA04550.1"/>
    </source>
</evidence>
<gene>
    <name evidence="3" type="ORF">N0F65_011098</name>
</gene>
<dbReference type="AlphaFoldDB" id="A0AAV2ZLS4"/>
<reference evidence="3" key="2">
    <citation type="journal article" date="2023" name="Microbiol Resour">
        <title>Decontamination and Annotation of the Draft Genome Sequence of the Oomycete Lagenidium giganteum ARSEF 373.</title>
        <authorList>
            <person name="Morgan W.R."/>
            <person name="Tartar A."/>
        </authorList>
    </citation>
    <scope>NUCLEOTIDE SEQUENCE</scope>
    <source>
        <strain evidence="3">ARSEF 373</strain>
    </source>
</reference>
<comment type="caution">
    <text evidence="3">The sequence shown here is derived from an EMBL/GenBank/DDBJ whole genome shotgun (WGS) entry which is preliminary data.</text>
</comment>
<feature type="coiled-coil region" evidence="2">
    <location>
        <begin position="508"/>
        <end position="540"/>
    </location>
</feature>
<reference evidence="3" key="1">
    <citation type="submission" date="2022-11" db="EMBL/GenBank/DDBJ databases">
        <authorList>
            <person name="Morgan W.R."/>
            <person name="Tartar A."/>
        </authorList>
    </citation>
    <scope>NUCLEOTIDE SEQUENCE</scope>
    <source>
        <strain evidence="3">ARSEF 373</strain>
    </source>
</reference>
<dbReference type="EMBL" id="DAKRPA010000007">
    <property type="protein sequence ID" value="DBA04550.1"/>
    <property type="molecule type" value="Genomic_DNA"/>
</dbReference>
<feature type="coiled-coil region" evidence="2">
    <location>
        <begin position="362"/>
        <end position="389"/>
    </location>
</feature>
<evidence type="ECO:0000256" key="2">
    <source>
        <dbReference type="SAM" id="Coils"/>
    </source>
</evidence>
<protein>
    <submittedName>
        <fullName evidence="3">Uncharacterized protein</fullName>
    </submittedName>
</protein>
<feature type="coiled-coil region" evidence="2">
    <location>
        <begin position="424"/>
        <end position="458"/>
    </location>
</feature>
<organism evidence="3 4">
    <name type="scientific">Lagenidium giganteum</name>
    <dbReference type="NCBI Taxonomy" id="4803"/>
    <lineage>
        <taxon>Eukaryota</taxon>
        <taxon>Sar</taxon>
        <taxon>Stramenopiles</taxon>
        <taxon>Oomycota</taxon>
        <taxon>Peronosporomycetes</taxon>
        <taxon>Pythiales</taxon>
        <taxon>Pythiaceae</taxon>
    </lineage>
</organism>
<dbReference type="PANTHER" id="PTHR21549:SF1">
    <property type="entry name" value="COILED-COIL DOMAIN-CONTAINING PROTEIN 148"/>
    <property type="match status" value="1"/>
</dbReference>
<dbReference type="Proteomes" id="UP001146120">
    <property type="component" value="Unassembled WGS sequence"/>
</dbReference>
<keyword evidence="1 2" id="KW-0175">Coiled coil</keyword>
<accession>A0AAV2ZLS4</accession>
<dbReference type="PANTHER" id="PTHR21549">
    <property type="entry name" value="MUTATED IN BLADDER CANCER 1"/>
    <property type="match status" value="1"/>
</dbReference>